<dbReference type="Proteomes" id="UP000078343">
    <property type="component" value="Unassembled WGS sequence"/>
</dbReference>
<dbReference type="Gene3D" id="1.10.10.60">
    <property type="entry name" value="Homeodomain-like"/>
    <property type="match status" value="1"/>
</dbReference>
<comment type="caution">
    <text evidence="4">The sequence shown here is derived from an EMBL/GenBank/DDBJ whole genome shotgun (WGS) entry which is preliminary data.</text>
</comment>
<evidence type="ECO:0000256" key="1">
    <source>
        <dbReference type="SAM" id="MobiDB-lite"/>
    </source>
</evidence>
<keyword evidence="5" id="KW-1185">Reference proteome</keyword>
<gene>
    <name evidence="4" type="ORF">AYL99_00091</name>
</gene>
<feature type="domain" description="Myb-like" evidence="2">
    <location>
        <begin position="92"/>
        <end position="141"/>
    </location>
</feature>
<dbReference type="SMART" id="SM00717">
    <property type="entry name" value="SANT"/>
    <property type="match status" value="2"/>
</dbReference>
<feature type="domain" description="HTH myb-type" evidence="3">
    <location>
        <begin position="92"/>
        <end position="145"/>
    </location>
</feature>
<evidence type="ECO:0000259" key="2">
    <source>
        <dbReference type="PROSITE" id="PS50090"/>
    </source>
</evidence>
<feature type="compositionally biased region" description="Polar residues" evidence="1">
    <location>
        <begin position="12"/>
        <end position="21"/>
    </location>
</feature>
<evidence type="ECO:0008006" key="6">
    <source>
        <dbReference type="Google" id="ProtNLM"/>
    </source>
</evidence>
<dbReference type="RefSeq" id="XP_018697486.1">
    <property type="nucleotide sequence ID" value="XM_018831607.1"/>
</dbReference>
<sequence>MSSPPPAKKQKQFASTTSPLTNKEVPAPQAPLAPKPNADLHHPPASPPNPRKRRASHSPKLNTLPPGTALPAEPVPTNAHVAASLPDETGKKRGRTNTPWTAQEEQRLKQMRDAGHSWSEIAKAFPARTEGSVKKHWYKDMHYAEFAEDESAALREAIKEYEANKWKAIGQKLGKPAKVSIWSWFNSILSS</sequence>
<dbReference type="PROSITE" id="PS51294">
    <property type="entry name" value="HTH_MYB"/>
    <property type="match status" value="1"/>
</dbReference>
<dbReference type="SUPFAM" id="SSF46689">
    <property type="entry name" value="Homeodomain-like"/>
    <property type="match status" value="1"/>
</dbReference>
<protein>
    <recommendedName>
        <fullName evidence="6">Myb-like domain-containing protein</fullName>
    </recommendedName>
</protein>
<name>A0A178ZWE2_9EURO</name>
<dbReference type="Pfam" id="PF00249">
    <property type="entry name" value="Myb_DNA-binding"/>
    <property type="match status" value="1"/>
</dbReference>
<feature type="region of interest" description="Disordered" evidence="1">
    <location>
        <begin position="1"/>
        <end position="102"/>
    </location>
</feature>
<accession>A0A178ZWE2</accession>
<dbReference type="InterPro" id="IPR009057">
    <property type="entry name" value="Homeodomain-like_sf"/>
</dbReference>
<dbReference type="STRING" id="1367422.A0A178ZWE2"/>
<dbReference type="CDD" id="cd00167">
    <property type="entry name" value="SANT"/>
    <property type="match status" value="2"/>
</dbReference>
<dbReference type="GeneID" id="30004261"/>
<dbReference type="PROSITE" id="PS50090">
    <property type="entry name" value="MYB_LIKE"/>
    <property type="match status" value="1"/>
</dbReference>
<dbReference type="OrthoDB" id="2143914at2759"/>
<dbReference type="AlphaFoldDB" id="A0A178ZWE2"/>
<dbReference type="InterPro" id="IPR001005">
    <property type="entry name" value="SANT/Myb"/>
</dbReference>
<reference evidence="4 5" key="1">
    <citation type="submission" date="2016-04" db="EMBL/GenBank/DDBJ databases">
        <title>Draft genome of Fonsecaea erecta CBS 125763.</title>
        <authorList>
            <person name="Weiss V.A."/>
            <person name="Vicente V.A."/>
            <person name="Raittz R.T."/>
            <person name="Moreno L.F."/>
            <person name="De Souza E.M."/>
            <person name="Pedrosa F.O."/>
            <person name="Steffens M.B."/>
            <person name="Faoro H."/>
            <person name="Tadra-Sfeir M.Z."/>
            <person name="Najafzadeh M.J."/>
            <person name="Felipe M.S."/>
            <person name="Teixeira M."/>
            <person name="Sun J."/>
            <person name="Xi L."/>
            <person name="Gomes R."/>
            <person name="De Azevedo C.M."/>
            <person name="Salgado C.G."/>
            <person name="Da Silva M.B."/>
            <person name="Nascimento M.F."/>
            <person name="Queiroz-Telles F."/>
            <person name="Attili D.S."/>
            <person name="Gorbushina A."/>
        </authorList>
    </citation>
    <scope>NUCLEOTIDE SEQUENCE [LARGE SCALE GENOMIC DNA]</scope>
    <source>
        <strain evidence="4 5">CBS 125763</strain>
    </source>
</reference>
<evidence type="ECO:0000313" key="5">
    <source>
        <dbReference type="Proteomes" id="UP000078343"/>
    </source>
</evidence>
<evidence type="ECO:0000259" key="3">
    <source>
        <dbReference type="PROSITE" id="PS51294"/>
    </source>
</evidence>
<evidence type="ECO:0000313" key="4">
    <source>
        <dbReference type="EMBL" id="OAP64119.1"/>
    </source>
</evidence>
<proteinExistence type="predicted"/>
<organism evidence="4 5">
    <name type="scientific">Fonsecaea erecta</name>
    <dbReference type="NCBI Taxonomy" id="1367422"/>
    <lineage>
        <taxon>Eukaryota</taxon>
        <taxon>Fungi</taxon>
        <taxon>Dikarya</taxon>
        <taxon>Ascomycota</taxon>
        <taxon>Pezizomycotina</taxon>
        <taxon>Eurotiomycetes</taxon>
        <taxon>Chaetothyriomycetidae</taxon>
        <taxon>Chaetothyriales</taxon>
        <taxon>Herpotrichiellaceae</taxon>
        <taxon>Fonsecaea</taxon>
    </lineage>
</organism>
<dbReference type="InterPro" id="IPR017930">
    <property type="entry name" value="Myb_dom"/>
</dbReference>
<dbReference type="EMBL" id="LVYI01000001">
    <property type="protein sequence ID" value="OAP64119.1"/>
    <property type="molecule type" value="Genomic_DNA"/>
</dbReference>